<gene>
    <name evidence="2" type="ORF">OG579_01100</name>
</gene>
<dbReference type="RefSeq" id="WP_328857778.1">
    <property type="nucleotide sequence ID" value="NZ_CP108021.1"/>
</dbReference>
<organism evidence="2 3">
    <name type="scientific">Williamsia herbipolensis</name>
    <dbReference type="NCBI Taxonomy" id="1603258"/>
    <lineage>
        <taxon>Bacteria</taxon>
        <taxon>Bacillati</taxon>
        <taxon>Actinomycetota</taxon>
        <taxon>Actinomycetes</taxon>
        <taxon>Mycobacteriales</taxon>
        <taxon>Nocardiaceae</taxon>
        <taxon>Williamsia</taxon>
    </lineage>
</organism>
<dbReference type="Pfam" id="PF11716">
    <property type="entry name" value="MDMPI_N"/>
    <property type="match status" value="1"/>
</dbReference>
<dbReference type="InterPro" id="IPR017517">
    <property type="entry name" value="Maleyloyr_isom"/>
</dbReference>
<accession>A0AAU4K3B4</accession>
<evidence type="ECO:0000313" key="3">
    <source>
        <dbReference type="Proteomes" id="UP001432128"/>
    </source>
</evidence>
<keyword evidence="3" id="KW-1185">Reference proteome</keyword>
<dbReference type="AlphaFoldDB" id="A0AAU4K3B4"/>
<dbReference type="KEGG" id="whr:OG579_01100"/>
<protein>
    <submittedName>
        <fullName evidence="2">TIGR03085 family metal-binding protein</fullName>
    </submittedName>
</protein>
<evidence type="ECO:0000313" key="2">
    <source>
        <dbReference type="EMBL" id="WUM20479.1"/>
    </source>
</evidence>
<dbReference type="EMBL" id="CP108021">
    <property type="protein sequence ID" value="WUM20479.1"/>
    <property type="molecule type" value="Genomic_DNA"/>
</dbReference>
<proteinExistence type="predicted"/>
<feature type="domain" description="Mycothiol-dependent maleylpyruvate isomerase metal-binding" evidence="1">
    <location>
        <begin position="3"/>
        <end position="98"/>
    </location>
</feature>
<dbReference type="NCBIfam" id="TIGR03085">
    <property type="entry name" value="TIGR03085 family metal-binding protein"/>
    <property type="match status" value="1"/>
</dbReference>
<dbReference type="Proteomes" id="UP001432128">
    <property type="component" value="Chromosome"/>
</dbReference>
<dbReference type="InterPro" id="IPR034660">
    <property type="entry name" value="DinB/YfiT-like"/>
</dbReference>
<dbReference type="InterPro" id="IPR024344">
    <property type="entry name" value="MDMPI_metal-binding"/>
</dbReference>
<dbReference type="SUPFAM" id="SSF109854">
    <property type="entry name" value="DinB/YfiT-like putative metalloenzymes"/>
    <property type="match status" value="1"/>
</dbReference>
<reference evidence="2 3" key="1">
    <citation type="submission" date="2022-10" db="EMBL/GenBank/DDBJ databases">
        <title>The complete genomes of actinobacterial strains from the NBC collection.</title>
        <authorList>
            <person name="Joergensen T.S."/>
            <person name="Alvarez Arevalo M."/>
            <person name="Sterndorff E.B."/>
            <person name="Faurdal D."/>
            <person name="Vuksanovic O."/>
            <person name="Mourched A.-S."/>
            <person name="Charusanti P."/>
            <person name="Shaw S."/>
            <person name="Blin K."/>
            <person name="Weber T."/>
        </authorList>
    </citation>
    <scope>NUCLEOTIDE SEQUENCE [LARGE SCALE GENOMIC DNA]</scope>
    <source>
        <strain evidence="2 3">NBC_00319</strain>
    </source>
</reference>
<name>A0AAU4K3B4_9NOCA</name>
<dbReference type="NCBIfam" id="TIGR03083">
    <property type="entry name" value="maleylpyruvate isomerase family mycothiol-dependent enzyme"/>
    <property type="match status" value="1"/>
</dbReference>
<dbReference type="GO" id="GO:0046872">
    <property type="term" value="F:metal ion binding"/>
    <property type="evidence" value="ECO:0007669"/>
    <property type="project" value="InterPro"/>
</dbReference>
<dbReference type="InterPro" id="IPR017519">
    <property type="entry name" value="CHP03085"/>
</dbReference>
<evidence type="ECO:0000259" key="1">
    <source>
        <dbReference type="Pfam" id="PF11716"/>
    </source>
</evidence>
<sequence>MTAARTERTALAETLRSVGPDAPTLCDGWTARDLTAHMVVREARLDASAGIVIPPLAGYTEHVQNSYARRDYGRLVDQFASGPPWYSPFAVLDRFANPAEFFVHHEDVRRASPGWTPRVLDRALESALMAPLKMIGKKGLRSAGARVALTTGDGATVLTAGSGPSVTVTGDLGDLVLFVFGRDQLDLAFDGDPDAVAAVKAAERGL</sequence>